<evidence type="ECO:0000256" key="2">
    <source>
        <dbReference type="ARBA" id="ARBA00023125"/>
    </source>
</evidence>
<keyword evidence="3" id="KW-0175">Coiled coil</keyword>
<evidence type="ECO:0000256" key="1">
    <source>
        <dbReference type="ARBA" id="ARBA00022747"/>
    </source>
</evidence>
<proteinExistence type="predicted"/>
<reference evidence="4 5" key="1">
    <citation type="submission" date="2020-08" db="EMBL/GenBank/DDBJ databases">
        <title>Amycolatopsis sp. nov. DR6-1 isolated from Dendrobium heterocarpum.</title>
        <authorList>
            <person name="Tedsree N."/>
            <person name="Kuncharoen N."/>
            <person name="Likhitwitayawuid K."/>
            <person name="Tanasupawat S."/>
        </authorList>
    </citation>
    <scope>NUCLEOTIDE SEQUENCE [LARGE SCALE GENOMIC DNA]</scope>
    <source>
        <strain evidence="4 5">DR6-1</strain>
    </source>
</reference>
<protein>
    <submittedName>
        <fullName evidence="4">Restriction endonuclease subunit S</fullName>
    </submittedName>
</protein>
<dbReference type="PANTHER" id="PTHR43140:SF1">
    <property type="entry name" value="TYPE I RESTRICTION ENZYME ECOKI SPECIFICITY SUBUNIT"/>
    <property type="match status" value="1"/>
</dbReference>
<dbReference type="GO" id="GO:0003677">
    <property type="term" value="F:DNA binding"/>
    <property type="evidence" value="ECO:0007669"/>
    <property type="project" value="UniProtKB-KW"/>
</dbReference>
<dbReference type="InterPro" id="IPR044946">
    <property type="entry name" value="Restrct_endonuc_typeI_TRD_sf"/>
</dbReference>
<dbReference type="CDD" id="cd17253">
    <property type="entry name" value="RMtype1_S_Eco933I-TRD2-CR2_like"/>
    <property type="match status" value="2"/>
</dbReference>
<evidence type="ECO:0000313" key="5">
    <source>
        <dbReference type="Proteomes" id="UP000526734"/>
    </source>
</evidence>
<dbReference type="Gene3D" id="3.90.220.20">
    <property type="entry name" value="DNA methylase specificity domains"/>
    <property type="match status" value="2"/>
</dbReference>
<dbReference type="InterPro" id="IPR051212">
    <property type="entry name" value="Type-I_RE_S_subunit"/>
</dbReference>
<keyword evidence="4" id="KW-0540">Nuclease</keyword>
<keyword evidence="5" id="KW-1185">Reference proteome</keyword>
<dbReference type="GO" id="GO:0009307">
    <property type="term" value="P:DNA restriction-modification system"/>
    <property type="evidence" value="ECO:0007669"/>
    <property type="project" value="UniProtKB-KW"/>
</dbReference>
<dbReference type="RefSeq" id="WP_182889721.1">
    <property type="nucleotide sequence ID" value="NZ_JACGZW010000002.1"/>
</dbReference>
<comment type="caution">
    <text evidence="4">The sequence shown here is derived from an EMBL/GenBank/DDBJ whole genome shotgun (WGS) entry which is preliminary data.</text>
</comment>
<evidence type="ECO:0000313" key="4">
    <source>
        <dbReference type="EMBL" id="MBB1152508.1"/>
    </source>
</evidence>
<keyword evidence="2" id="KW-0238">DNA-binding</keyword>
<feature type="coiled-coil region" evidence="3">
    <location>
        <begin position="163"/>
        <end position="197"/>
    </location>
</feature>
<dbReference type="EMBL" id="JACGZW010000002">
    <property type="protein sequence ID" value="MBB1152508.1"/>
    <property type="molecule type" value="Genomic_DNA"/>
</dbReference>
<dbReference type="AlphaFoldDB" id="A0A7W3VSQ0"/>
<accession>A0A7W3VSQ0</accession>
<keyword evidence="4" id="KW-0255">Endonuclease</keyword>
<organism evidence="4 5">
    <name type="scientific">Amycolatopsis dendrobii</name>
    <dbReference type="NCBI Taxonomy" id="2760662"/>
    <lineage>
        <taxon>Bacteria</taxon>
        <taxon>Bacillati</taxon>
        <taxon>Actinomycetota</taxon>
        <taxon>Actinomycetes</taxon>
        <taxon>Pseudonocardiales</taxon>
        <taxon>Pseudonocardiaceae</taxon>
        <taxon>Amycolatopsis</taxon>
    </lineage>
</organism>
<name>A0A7W3VSQ0_9PSEU</name>
<evidence type="ECO:0000256" key="3">
    <source>
        <dbReference type="SAM" id="Coils"/>
    </source>
</evidence>
<keyword evidence="4" id="KW-0378">Hydrolase</keyword>
<keyword evidence="1" id="KW-0680">Restriction system</keyword>
<dbReference type="PANTHER" id="PTHR43140">
    <property type="entry name" value="TYPE-1 RESTRICTION ENZYME ECOKI SPECIFICITY PROTEIN"/>
    <property type="match status" value="1"/>
</dbReference>
<dbReference type="SUPFAM" id="SSF116734">
    <property type="entry name" value="DNA methylase specificity domain"/>
    <property type="match status" value="2"/>
</dbReference>
<sequence>MGQHDEDNLPAGWILTEVGAVGDVRLGRQRSPDKHTGRYSTKYVRAANITPAGLDISDLSEMDFTPDERLVYSLRVGDILLTEASGSSAQVGRAAIWQGQVPNCCYQNTVIRFRPRAVLPEYALIVFQHYAASGVFARTARGVGIQHLGAKRLAMLDFRLPPLAEQRRIVKEAARRLEELTSARKLLEDTLELTREQNEQIIAAAVAGELVEHEYEIAKRENREFESADMLMSQISDDLGSSQLTFAEGTDDSQERGVEPEAVASVPPGWTAVEIGQTGQVLLGKARNPRESGGPNLRPYLRVANVQENRIDTSDVFEMPFSPTEYKRFALRDGDVLLNEGQSPELVGRPAIYRDEVPGCCFQNSLIRFRPHWLVLSEYALLVFRHYLHSGVFRASSRWTTNIAHLSVKRFAAIPMPVPPHAEQRRIVDDAARRLENSAAQEQGIRTALDSLSGMEAELFASATAGLLADQDPKDESADVLLAKHAGDSPIDPSEFSTVDLSESSELMAQVDDNEQRSIERATRGMHRRGRLADVLHEAGGSLELRELLRKAGFEPDSTQDVEEFYVALRAELDVTLRSVTGRTAENAVLEVLEDATS</sequence>
<dbReference type="GO" id="GO:0004519">
    <property type="term" value="F:endonuclease activity"/>
    <property type="evidence" value="ECO:0007669"/>
    <property type="project" value="UniProtKB-KW"/>
</dbReference>
<gene>
    <name evidence="4" type="ORF">H4281_05155</name>
</gene>
<dbReference type="Proteomes" id="UP000526734">
    <property type="component" value="Unassembled WGS sequence"/>
</dbReference>